<evidence type="ECO:0000256" key="2">
    <source>
        <dbReference type="ARBA" id="ARBA00022603"/>
    </source>
</evidence>
<dbReference type="GO" id="GO:0008170">
    <property type="term" value="F:N-methyltransferase activity"/>
    <property type="evidence" value="ECO:0007669"/>
    <property type="project" value="InterPro"/>
</dbReference>
<name>A0A926VIM3_9CYAN</name>
<evidence type="ECO:0000256" key="1">
    <source>
        <dbReference type="ARBA" id="ARBA00011900"/>
    </source>
</evidence>
<dbReference type="GO" id="GO:0009007">
    <property type="term" value="F:site-specific DNA-methyltransferase (adenine-specific) activity"/>
    <property type="evidence" value="ECO:0007669"/>
    <property type="project" value="UniProtKB-EC"/>
</dbReference>
<dbReference type="InterPro" id="IPR041635">
    <property type="entry name" value="Type_ISP_LLaBIII_C"/>
</dbReference>
<dbReference type="PANTHER" id="PTHR33841">
    <property type="entry name" value="DNA METHYLTRANSFERASE YEEA-RELATED"/>
    <property type="match status" value="1"/>
</dbReference>
<feature type="domain" description="Type ISP restriction-modification enzyme coupler" evidence="8">
    <location>
        <begin position="155"/>
        <end position="277"/>
    </location>
</feature>
<dbReference type="Gene3D" id="3.40.50.150">
    <property type="entry name" value="Vaccinia Virus protein VP39"/>
    <property type="match status" value="1"/>
</dbReference>
<dbReference type="PRINTS" id="PR00507">
    <property type="entry name" value="N12N6MTFRASE"/>
</dbReference>
<reference evidence="9" key="1">
    <citation type="journal article" date="2015" name="ISME J.">
        <title>Draft Genome Sequence of Streptomyces incarnatus NRRL8089, which Produces the Nucleoside Antibiotic Sinefungin.</title>
        <authorList>
            <person name="Oshima K."/>
            <person name="Hattori M."/>
            <person name="Shimizu H."/>
            <person name="Fukuda K."/>
            <person name="Nemoto M."/>
            <person name="Inagaki K."/>
            <person name="Tamura T."/>
        </authorList>
    </citation>
    <scope>NUCLEOTIDE SEQUENCE</scope>
    <source>
        <strain evidence="9">FACHB-1375</strain>
    </source>
</reference>
<evidence type="ECO:0000259" key="8">
    <source>
        <dbReference type="Pfam" id="PF22240"/>
    </source>
</evidence>
<dbReference type="Proteomes" id="UP000641646">
    <property type="component" value="Unassembled WGS sequence"/>
</dbReference>
<keyword evidence="2 9" id="KW-0489">Methyltransferase</keyword>
<dbReference type="GO" id="GO:0032259">
    <property type="term" value="P:methylation"/>
    <property type="evidence" value="ECO:0007669"/>
    <property type="project" value="UniProtKB-KW"/>
</dbReference>
<dbReference type="EC" id="2.1.1.72" evidence="1"/>
<dbReference type="InterPro" id="IPR053980">
    <property type="entry name" value="ISP_coupler"/>
</dbReference>
<proteinExistence type="predicted"/>
<comment type="caution">
    <text evidence="9">The sequence shown here is derived from an EMBL/GenBank/DDBJ whole genome shotgun (WGS) entry which is preliminary data.</text>
</comment>
<dbReference type="Pfam" id="PF02384">
    <property type="entry name" value="N6_Mtase"/>
    <property type="match status" value="1"/>
</dbReference>
<evidence type="ECO:0000256" key="4">
    <source>
        <dbReference type="ARBA" id="ARBA00022747"/>
    </source>
</evidence>
<protein>
    <recommendedName>
        <fullName evidence="1">site-specific DNA-methyltransferase (adenine-specific)</fullName>
        <ecNumber evidence="1">2.1.1.72</ecNumber>
    </recommendedName>
</protein>
<dbReference type="PROSITE" id="PS00092">
    <property type="entry name" value="N6_MTASE"/>
    <property type="match status" value="1"/>
</dbReference>
<keyword evidence="4" id="KW-0680">Restriction system</keyword>
<keyword evidence="10" id="KW-1185">Reference proteome</keyword>
<dbReference type="InterPro" id="IPR050953">
    <property type="entry name" value="N4_N6_ade-DNA_methylase"/>
</dbReference>
<dbReference type="Pfam" id="PF18135">
    <property type="entry name" value="Type_ISP_C"/>
    <property type="match status" value="1"/>
</dbReference>
<sequence>MSKFLVSQYQAEVEKIIQYGGSRNETSIRVAFQNLLNEYCKNREFLLIPELDYKTRSGKLVYPDGTIKDALRLDWGYWESKDEYDDLDLEIEKKLSKGYPDSNILFEDSQTAVLIQSGVETMRVSMRDGEALDRAINAFINYVRPEVKDFRQAIESFKEDLSRILDSLRDTIDLQSATNINFQTARDKFWQICKQSINPEITLLDLREMMIQHILTEDIFINIFNESQFHRENNIASQLQAIIDTFFTGNARRNTLSTIEHYYAVIRRTAANIYNHQEKQKFLKAVYENFYKAYNPKAADRLGIVYTPNEIVRFMIESVDYLVHRHFGKLLADQDVEILDPATGTGTFVTELIEYLPKDKLAYKYKHEIHCNEIAILPYYIANLNIEFTYKQKMGVYEEFENICFMDTLEHTSFAGKQGDLFALNVENTERIKRQNDRTISVIIGNPPYNANQANENDNNKNRKYPAIDSLIKNSYVRYSTAQKTKRYDMYSRFFCWATGRLHENGILAFITNSSFIHSKEADGFRKVVADEFSEIYIIDLGGDVRSNPKISGTKHNVFGIQAGVAISLMVRKKDSNSVPCKIFYTRRSEFETAEDKLKFLAGIKLDRVSFEHIIPDQNNNWINLAVNDFYSLLSLANKDTKRANSQNDDKAVFKLFSFGVSTNRDEWVYDLSSDLLSQKIVFMIQDYNQKIDLIIKNNTSNDLNLILSDIIKWSESLKSKVKTHKKAIFAQKHIIQATYRPFVQNYYYADFIFSDRLTSSHTQLFGSNFQRENLVICFTDPGSQKPFMTLADNRIPDLHLNGAACGTQCLPLYRYDKEENRHDNITDWGLEQFQTHYKDPNITKEDIFHYTYAVLHNPAYRQKYELNLKRDFPRLPFYDNFQQWVNWGKKLMDLHINYETVAPYPLKRIDLPIENNRLTPKAKLKADKAKGNIVLDDITTLENVPQIAWEYRLGNRSALEWILDQYKEKKPKDPTIAAKFNTYRFADYKEQVIDLLQRVCSVSVETMKVIQEMGR</sequence>
<dbReference type="PANTHER" id="PTHR33841:SF1">
    <property type="entry name" value="DNA METHYLTRANSFERASE A"/>
    <property type="match status" value="1"/>
</dbReference>
<feature type="domain" description="Type ISP restriction-modification enzyme LLaBIII C-terminal specificity" evidence="7">
    <location>
        <begin position="653"/>
        <end position="996"/>
    </location>
</feature>
<comment type="catalytic activity">
    <reaction evidence="5">
        <text>a 2'-deoxyadenosine in DNA + S-adenosyl-L-methionine = an N(6)-methyl-2'-deoxyadenosine in DNA + S-adenosyl-L-homocysteine + H(+)</text>
        <dbReference type="Rhea" id="RHEA:15197"/>
        <dbReference type="Rhea" id="RHEA-COMP:12418"/>
        <dbReference type="Rhea" id="RHEA-COMP:12419"/>
        <dbReference type="ChEBI" id="CHEBI:15378"/>
        <dbReference type="ChEBI" id="CHEBI:57856"/>
        <dbReference type="ChEBI" id="CHEBI:59789"/>
        <dbReference type="ChEBI" id="CHEBI:90615"/>
        <dbReference type="ChEBI" id="CHEBI:90616"/>
        <dbReference type="EC" id="2.1.1.72"/>
    </reaction>
</comment>
<dbReference type="InterPro" id="IPR029063">
    <property type="entry name" value="SAM-dependent_MTases_sf"/>
</dbReference>
<dbReference type="InterPro" id="IPR003356">
    <property type="entry name" value="DNA_methylase_A-5"/>
</dbReference>
<keyword evidence="3" id="KW-0808">Transferase</keyword>
<evidence type="ECO:0000259" key="7">
    <source>
        <dbReference type="Pfam" id="PF18135"/>
    </source>
</evidence>
<dbReference type="GO" id="GO:0003677">
    <property type="term" value="F:DNA binding"/>
    <property type="evidence" value="ECO:0007669"/>
    <property type="project" value="InterPro"/>
</dbReference>
<evidence type="ECO:0000256" key="5">
    <source>
        <dbReference type="ARBA" id="ARBA00047942"/>
    </source>
</evidence>
<dbReference type="SUPFAM" id="SSF53335">
    <property type="entry name" value="S-adenosyl-L-methionine-dependent methyltransferases"/>
    <property type="match status" value="1"/>
</dbReference>
<evidence type="ECO:0000313" key="9">
    <source>
        <dbReference type="EMBL" id="MBD2184661.1"/>
    </source>
</evidence>
<dbReference type="EMBL" id="JACJPW010000091">
    <property type="protein sequence ID" value="MBD2184661.1"/>
    <property type="molecule type" value="Genomic_DNA"/>
</dbReference>
<dbReference type="AlphaFoldDB" id="A0A926VIM3"/>
<organism evidence="9 10">
    <name type="scientific">Aerosakkonema funiforme FACHB-1375</name>
    <dbReference type="NCBI Taxonomy" id="2949571"/>
    <lineage>
        <taxon>Bacteria</taxon>
        <taxon>Bacillati</taxon>
        <taxon>Cyanobacteriota</taxon>
        <taxon>Cyanophyceae</taxon>
        <taxon>Oscillatoriophycideae</taxon>
        <taxon>Aerosakkonematales</taxon>
        <taxon>Aerosakkonemataceae</taxon>
        <taxon>Aerosakkonema</taxon>
    </lineage>
</organism>
<dbReference type="InterPro" id="IPR002052">
    <property type="entry name" value="DNA_methylase_N6_adenine_CS"/>
</dbReference>
<dbReference type="GO" id="GO:0009307">
    <property type="term" value="P:DNA restriction-modification system"/>
    <property type="evidence" value="ECO:0007669"/>
    <property type="project" value="UniProtKB-KW"/>
</dbReference>
<reference evidence="9" key="2">
    <citation type="submission" date="2020-08" db="EMBL/GenBank/DDBJ databases">
        <authorList>
            <person name="Chen M."/>
            <person name="Teng W."/>
            <person name="Zhao L."/>
            <person name="Hu C."/>
            <person name="Zhou Y."/>
            <person name="Han B."/>
            <person name="Song L."/>
            <person name="Shu W."/>
        </authorList>
    </citation>
    <scope>NUCLEOTIDE SEQUENCE</scope>
    <source>
        <strain evidence="9">FACHB-1375</strain>
    </source>
</reference>
<dbReference type="RefSeq" id="WP_190471500.1">
    <property type="nucleotide sequence ID" value="NZ_JACJPW010000091.1"/>
</dbReference>
<evidence type="ECO:0000259" key="6">
    <source>
        <dbReference type="Pfam" id="PF02384"/>
    </source>
</evidence>
<evidence type="ECO:0000256" key="3">
    <source>
        <dbReference type="ARBA" id="ARBA00022679"/>
    </source>
</evidence>
<dbReference type="Pfam" id="PF22240">
    <property type="entry name" value="ISP_coupler"/>
    <property type="match status" value="1"/>
</dbReference>
<feature type="domain" description="DNA methylase adenine-specific" evidence="6">
    <location>
        <begin position="282"/>
        <end position="515"/>
    </location>
</feature>
<accession>A0A926VIM3</accession>
<gene>
    <name evidence="9" type="ORF">H6G03_26930</name>
</gene>
<evidence type="ECO:0000313" key="10">
    <source>
        <dbReference type="Proteomes" id="UP000641646"/>
    </source>
</evidence>